<evidence type="ECO:0000259" key="9">
    <source>
        <dbReference type="PROSITE" id="PS50893"/>
    </source>
</evidence>
<keyword evidence="4 8" id="KW-0547">Nucleotide-binding</keyword>
<dbReference type="Gene3D" id="3.40.50.300">
    <property type="entry name" value="P-loop containing nucleotide triphosphate hydrolases"/>
    <property type="match status" value="1"/>
</dbReference>
<keyword evidence="7 8" id="KW-0472">Membrane</keyword>
<dbReference type="GO" id="GO:0005886">
    <property type="term" value="C:plasma membrane"/>
    <property type="evidence" value="ECO:0007669"/>
    <property type="project" value="UniProtKB-SubCell"/>
</dbReference>
<comment type="subcellular location">
    <subcellularLocation>
        <location evidence="8">Cell inner membrane</location>
        <topology evidence="8">Peripheral membrane protein</topology>
    </subcellularLocation>
</comment>
<keyword evidence="11" id="KW-1185">Reference proteome</keyword>
<protein>
    <recommendedName>
        <fullName evidence="8">Lipoprotein-releasing system ATP-binding protein LolD</fullName>
        <ecNumber evidence="8">7.6.2.-</ecNumber>
    </recommendedName>
</protein>
<keyword evidence="3 8" id="KW-0997">Cell inner membrane</keyword>
<dbReference type="OrthoDB" id="8524638at2"/>
<dbReference type="GO" id="GO:0016887">
    <property type="term" value="F:ATP hydrolysis activity"/>
    <property type="evidence" value="ECO:0007669"/>
    <property type="project" value="InterPro"/>
</dbReference>
<dbReference type="RefSeq" id="WP_121242066.1">
    <property type="nucleotide sequence ID" value="NZ_BHVV01000008.1"/>
</dbReference>
<dbReference type="PROSITE" id="PS50893">
    <property type="entry name" value="ABC_TRANSPORTER_2"/>
    <property type="match status" value="1"/>
</dbReference>
<dbReference type="GO" id="GO:0022857">
    <property type="term" value="F:transmembrane transporter activity"/>
    <property type="evidence" value="ECO:0007669"/>
    <property type="project" value="TreeGrafter"/>
</dbReference>
<dbReference type="EMBL" id="RCCI01000005">
    <property type="protein sequence ID" value="RLJ65313.1"/>
    <property type="molecule type" value="Genomic_DNA"/>
</dbReference>
<evidence type="ECO:0000256" key="4">
    <source>
        <dbReference type="ARBA" id="ARBA00022741"/>
    </source>
</evidence>
<dbReference type="SMART" id="SM00382">
    <property type="entry name" value="AAA"/>
    <property type="match status" value="1"/>
</dbReference>
<dbReference type="GO" id="GO:0005524">
    <property type="term" value="F:ATP binding"/>
    <property type="evidence" value="ECO:0007669"/>
    <property type="project" value="UniProtKB-UniRule"/>
</dbReference>
<keyword evidence="1 8" id="KW-0813">Transport</keyword>
<feature type="domain" description="ABC transporter" evidence="9">
    <location>
        <begin position="9"/>
        <end position="225"/>
    </location>
</feature>
<reference evidence="10 11" key="1">
    <citation type="submission" date="2018-10" db="EMBL/GenBank/DDBJ databases">
        <title>Genomic Encyclopedia of Type Strains, Phase IV (KMG-IV): sequencing the most valuable type-strain genomes for metagenomic binning, comparative biology and taxonomic classification.</title>
        <authorList>
            <person name="Goeker M."/>
        </authorList>
    </citation>
    <scope>NUCLEOTIDE SEQUENCE [LARGE SCALE GENOMIC DNA]</scope>
    <source>
        <strain evidence="10 11">DSM 26916</strain>
    </source>
</reference>
<comment type="function">
    <text evidence="8">Part of the ABC transporter complex LolCDE involved in the translocation of mature outer membrane-directed lipoproteins, from the inner membrane to the periplasmic chaperone, LolA. Responsible for the formation of the LolA-lipoprotein complex in an ATP-dependent manner.</text>
</comment>
<dbReference type="EC" id="7.6.2.-" evidence="8"/>
<dbReference type="InterPro" id="IPR011924">
    <property type="entry name" value="LolD_lipo_ATP-bd"/>
</dbReference>
<dbReference type="GO" id="GO:0089705">
    <property type="term" value="P:protein localization to outer membrane"/>
    <property type="evidence" value="ECO:0007669"/>
    <property type="project" value="TreeGrafter"/>
</dbReference>
<dbReference type="GO" id="GO:0044874">
    <property type="term" value="P:lipoprotein localization to outer membrane"/>
    <property type="evidence" value="ECO:0007669"/>
    <property type="project" value="TreeGrafter"/>
</dbReference>
<keyword evidence="10" id="KW-0449">Lipoprotein</keyword>
<keyword evidence="5 8" id="KW-0067">ATP-binding</keyword>
<evidence type="ECO:0000256" key="3">
    <source>
        <dbReference type="ARBA" id="ARBA00022519"/>
    </source>
</evidence>
<evidence type="ECO:0000313" key="10">
    <source>
        <dbReference type="EMBL" id="RLJ65313.1"/>
    </source>
</evidence>
<keyword evidence="6 8" id="KW-1278">Translocase</keyword>
<evidence type="ECO:0000256" key="7">
    <source>
        <dbReference type="ARBA" id="ARBA00023136"/>
    </source>
</evidence>
<dbReference type="SUPFAM" id="SSF52540">
    <property type="entry name" value="P-loop containing nucleoside triphosphate hydrolases"/>
    <property type="match status" value="1"/>
</dbReference>
<gene>
    <name evidence="8" type="primary">lolD</name>
    <name evidence="10" type="ORF">DFR35_1973</name>
</gene>
<evidence type="ECO:0000313" key="11">
    <source>
        <dbReference type="Proteomes" id="UP000268908"/>
    </source>
</evidence>
<dbReference type="InterPro" id="IPR003593">
    <property type="entry name" value="AAA+_ATPase"/>
</dbReference>
<comment type="subunit">
    <text evidence="8">The complex is composed of two ATP-binding proteins (LolD) and two transmembrane proteins (LolC and LolE).</text>
</comment>
<dbReference type="PANTHER" id="PTHR24220">
    <property type="entry name" value="IMPORT ATP-BINDING PROTEIN"/>
    <property type="match status" value="1"/>
</dbReference>
<evidence type="ECO:0000256" key="1">
    <source>
        <dbReference type="ARBA" id="ARBA00022448"/>
    </source>
</evidence>
<comment type="caution">
    <text evidence="10">The sequence shown here is derived from an EMBL/GenBank/DDBJ whole genome shotgun (WGS) entry which is preliminary data.</text>
</comment>
<dbReference type="InterPro" id="IPR015854">
    <property type="entry name" value="ABC_transpr_LolD-like"/>
</dbReference>
<accession>A0A497XEC2</accession>
<dbReference type="NCBIfam" id="TIGR02211">
    <property type="entry name" value="LolD_lipo_ex"/>
    <property type="match status" value="1"/>
</dbReference>
<dbReference type="AlphaFoldDB" id="A0A497XEC2"/>
<dbReference type="FunFam" id="3.40.50.300:FF:000230">
    <property type="entry name" value="Lipoprotein-releasing system ATP-binding protein LolD"/>
    <property type="match status" value="1"/>
</dbReference>
<dbReference type="Pfam" id="PF00005">
    <property type="entry name" value="ABC_tran"/>
    <property type="match status" value="1"/>
</dbReference>
<comment type="similarity">
    <text evidence="8">Belongs to the ABC transporter superfamily. Lipoprotein translocase (TC 3.A.1.125) family.</text>
</comment>
<dbReference type="InterPro" id="IPR017911">
    <property type="entry name" value="MacB-like_ATP-bd"/>
</dbReference>
<evidence type="ECO:0000256" key="2">
    <source>
        <dbReference type="ARBA" id="ARBA00022475"/>
    </source>
</evidence>
<dbReference type="CDD" id="cd03255">
    <property type="entry name" value="ABC_MJ0796_LolCDE_FtsE"/>
    <property type="match status" value="1"/>
</dbReference>
<proteinExistence type="inferred from homology"/>
<dbReference type="InterPro" id="IPR027417">
    <property type="entry name" value="P-loop_NTPase"/>
</dbReference>
<evidence type="ECO:0000256" key="8">
    <source>
        <dbReference type="RuleBase" id="RU367068"/>
    </source>
</evidence>
<dbReference type="PANTHER" id="PTHR24220:SF689">
    <property type="entry name" value="LIPOPROTEIN-RELEASING SYSTEM ATP-BINDING PROTEIN LOLD"/>
    <property type="match status" value="1"/>
</dbReference>
<sequence length="225" mass="23980">MSNPVLACTGLSKLFRQGDAELPVLAGIDLKVGAGETVAIVGASGSGKSTLLHLLGGLDAPSAGTVELLGRDLFRASEVERGHLRNGTLGFVYQFHHLLPEFTAVENVAMPLLIRRMPRAEAEARAAAVLGEVGLGQRLQHRPGELSGGERQRTAVARALVTRPACVLADEPTGNLDRRTAEGVFELMLALNRERGASLVIVTHDMELAARADRVLRLQDGRLAE</sequence>
<evidence type="ECO:0000256" key="5">
    <source>
        <dbReference type="ARBA" id="ARBA00022840"/>
    </source>
</evidence>
<evidence type="ECO:0000256" key="6">
    <source>
        <dbReference type="ARBA" id="ARBA00022967"/>
    </source>
</evidence>
<name>A0A497XEC2_9PROT</name>
<dbReference type="Proteomes" id="UP000268908">
    <property type="component" value="Unassembled WGS sequence"/>
</dbReference>
<keyword evidence="2 8" id="KW-1003">Cell membrane</keyword>
<organism evidence="10 11">
    <name type="scientific">Sulfurisoma sediminicola</name>
    <dbReference type="NCBI Taxonomy" id="1381557"/>
    <lineage>
        <taxon>Bacteria</taxon>
        <taxon>Pseudomonadati</taxon>
        <taxon>Pseudomonadota</taxon>
        <taxon>Betaproteobacteria</taxon>
        <taxon>Nitrosomonadales</taxon>
        <taxon>Sterolibacteriaceae</taxon>
        <taxon>Sulfurisoma</taxon>
    </lineage>
</organism>
<dbReference type="InterPro" id="IPR003439">
    <property type="entry name" value="ABC_transporter-like_ATP-bd"/>
</dbReference>